<gene>
    <name evidence="2" type="ORF">Asi03nite_13420</name>
</gene>
<comment type="caution">
    <text evidence="2">The sequence shown here is derived from an EMBL/GenBank/DDBJ whole genome shotgun (WGS) entry which is preliminary data.</text>
</comment>
<dbReference type="GO" id="GO:0004725">
    <property type="term" value="F:protein tyrosine phosphatase activity"/>
    <property type="evidence" value="ECO:0007669"/>
    <property type="project" value="TreeGrafter"/>
</dbReference>
<evidence type="ECO:0000259" key="1">
    <source>
        <dbReference type="SMART" id="SM00226"/>
    </source>
</evidence>
<dbReference type="Pfam" id="PF01451">
    <property type="entry name" value="LMWPc"/>
    <property type="match status" value="1"/>
</dbReference>
<proteinExistence type="predicted"/>
<dbReference type="AlphaFoldDB" id="A0A919TIJ3"/>
<dbReference type="SUPFAM" id="SSF52788">
    <property type="entry name" value="Phosphotyrosine protein phosphatases I"/>
    <property type="match status" value="1"/>
</dbReference>
<protein>
    <recommendedName>
        <fullName evidence="1">Phosphotyrosine protein phosphatase I domain-containing protein</fullName>
    </recommendedName>
</protein>
<organism evidence="2 3">
    <name type="scientific">Actinoplanes siamensis</name>
    <dbReference type="NCBI Taxonomy" id="1223317"/>
    <lineage>
        <taxon>Bacteria</taxon>
        <taxon>Bacillati</taxon>
        <taxon>Actinomycetota</taxon>
        <taxon>Actinomycetes</taxon>
        <taxon>Micromonosporales</taxon>
        <taxon>Micromonosporaceae</taxon>
        <taxon>Actinoplanes</taxon>
    </lineage>
</organism>
<dbReference type="PANTHER" id="PTHR11717:SF31">
    <property type="entry name" value="LOW MOLECULAR WEIGHT PROTEIN-TYROSINE-PHOSPHATASE ETP-RELATED"/>
    <property type="match status" value="1"/>
</dbReference>
<reference evidence="2" key="1">
    <citation type="submission" date="2021-01" db="EMBL/GenBank/DDBJ databases">
        <title>Whole genome shotgun sequence of Actinoplanes siamensis NBRC 109076.</title>
        <authorList>
            <person name="Komaki H."/>
            <person name="Tamura T."/>
        </authorList>
    </citation>
    <scope>NUCLEOTIDE SEQUENCE</scope>
    <source>
        <strain evidence="2">NBRC 109076</strain>
    </source>
</reference>
<evidence type="ECO:0000313" key="2">
    <source>
        <dbReference type="EMBL" id="GIF03804.1"/>
    </source>
</evidence>
<dbReference type="Proteomes" id="UP000629619">
    <property type="component" value="Unassembled WGS sequence"/>
</dbReference>
<sequence>MITRSEARGTVPGVILLVCHANLCRSPMAEHLIRRALLDRLGPEPDPLRAGSAGTHASAGRSIHPFAARVLAEAGIDTTGFRARRLTADLVAGADLVLTATRRQRAACVAFEPAAVRRVFTIAQFGRYAAALPPPGAPATGTPRQRLGALVERLGLVRGGVPVVPGEQEDLADPVHEPIAAFRRCRDAIEPVAGTLAGLIAASPPAAVSAPEP</sequence>
<dbReference type="PANTHER" id="PTHR11717">
    <property type="entry name" value="LOW MOLECULAR WEIGHT PROTEIN TYROSINE PHOSPHATASE"/>
    <property type="match status" value="1"/>
</dbReference>
<dbReference type="InterPro" id="IPR036196">
    <property type="entry name" value="Ptyr_pPase_sf"/>
</dbReference>
<keyword evidence="3" id="KW-1185">Reference proteome</keyword>
<dbReference type="Gene3D" id="3.40.50.2300">
    <property type="match status" value="1"/>
</dbReference>
<dbReference type="InterPro" id="IPR023485">
    <property type="entry name" value="Ptyr_pPase"/>
</dbReference>
<accession>A0A919TIJ3</accession>
<dbReference type="SMART" id="SM00226">
    <property type="entry name" value="LMWPc"/>
    <property type="match status" value="1"/>
</dbReference>
<dbReference type="EMBL" id="BOMW01000014">
    <property type="protein sequence ID" value="GIF03804.1"/>
    <property type="molecule type" value="Genomic_DNA"/>
</dbReference>
<feature type="domain" description="Phosphotyrosine protein phosphatase I" evidence="1">
    <location>
        <begin position="15"/>
        <end position="199"/>
    </location>
</feature>
<dbReference type="InterPro" id="IPR050438">
    <property type="entry name" value="LMW_PTPase"/>
</dbReference>
<name>A0A919TIJ3_9ACTN</name>
<evidence type="ECO:0000313" key="3">
    <source>
        <dbReference type="Proteomes" id="UP000629619"/>
    </source>
</evidence>